<dbReference type="GeneID" id="39846453"/>
<dbReference type="RefSeq" id="WP_049993370.1">
    <property type="nucleotide sequence ID" value="NZ_CP031310.1"/>
</dbReference>
<dbReference type="Proteomes" id="UP000296706">
    <property type="component" value="Chromosome"/>
</dbReference>
<feature type="region of interest" description="Disordered" evidence="1">
    <location>
        <begin position="1"/>
        <end position="20"/>
    </location>
</feature>
<dbReference type="KEGG" id="hsn:DV733_01255"/>
<organism evidence="2 3">
    <name type="scientific">Halapricum salinum</name>
    <dbReference type="NCBI Taxonomy" id="1457250"/>
    <lineage>
        <taxon>Archaea</taxon>
        <taxon>Methanobacteriati</taxon>
        <taxon>Methanobacteriota</taxon>
        <taxon>Stenosarchaea group</taxon>
        <taxon>Halobacteria</taxon>
        <taxon>Halobacteriales</taxon>
        <taxon>Haloarculaceae</taxon>
        <taxon>Halapricum</taxon>
    </lineage>
</organism>
<reference evidence="2 3" key="1">
    <citation type="journal article" date="2019" name="Nat. Commun.">
        <title>A new type of DNA phosphorothioation-based antiviral system in archaea.</title>
        <authorList>
            <person name="Xiong L."/>
            <person name="Liu S."/>
            <person name="Chen S."/>
            <person name="Xiao Y."/>
            <person name="Zhu B."/>
            <person name="Gao Y."/>
            <person name="Zhang Y."/>
            <person name="Chen B."/>
            <person name="Luo J."/>
            <person name="Deng Z."/>
            <person name="Chen X."/>
            <person name="Wang L."/>
            <person name="Chen S."/>
        </authorList>
    </citation>
    <scope>NUCLEOTIDE SEQUENCE [LARGE SCALE GENOMIC DNA]</scope>
    <source>
        <strain evidence="2 3">CBA1105</strain>
    </source>
</reference>
<evidence type="ECO:0000313" key="3">
    <source>
        <dbReference type="Proteomes" id="UP000296706"/>
    </source>
</evidence>
<accession>A0A4D6H8W0</accession>
<keyword evidence="3" id="KW-1185">Reference proteome</keyword>
<evidence type="ECO:0000256" key="1">
    <source>
        <dbReference type="SAM" id="MobiDB-lite"/>
    </source>
</evidence>
<dbReference type="EMBL" id="CP031310">
    <property type="protein sequence ID" value="QCC49931.1"/>
    <property type="molecule type" value="Genomic_DNA"/>
</dbReference>
<sequence>MTRKTASEVGESTDQGNEKNVALETVEDKAREALKHDHPGKACDVTVRAHNRDHDSTHSVTDHLIRTGEEWIGVQTWAEAGGGSGVAVKDHGETLQVEALELDHDLIADRIRSEALDAIDTHEEVGRPVKPFTALVRNVTEVADDLVTRWQTGSEQVVKERLYEGLAGWTGRTAWTAHEDEAIYIEADRAATWFIDEHVTGDVSDDVEATIQDIYVEALYDAVGDHRSRQTPHLEYGVEVTLVD</sequence>
<name>A0A4D6H8W0_9EURY</name>
<protein>
    <submittedName>
        <fullName evidence="2">Uncharacterized protein</fullName>
    </submittedName>
</protein>
<dbReference type="OrthoDB" id="275121at2157"/>
<proteinExistence type="predicted"/>
<gene>
    <name evidence="2" type="ORF">DV733_01255</name>
</gene>
<dbReference type="AlphaFoldDB" id="A0A4D6H8W0"/>
<evidence type="ECO:0000313" key="2">
    <source>
        <dbReference type="EMBL" id="QCC49931.1"/>
    </source>
</evidence>